<keyword evidence="1" id="KW-1133">Transmembrane helix</keyword>
<gene>
    <name evidence="2" type="ORF">NBZ79_03795</name>
</gene>
<dbReference type="Proteomes" id="UP001056291">
    <property type="component" value="Chromosome"/>
</dbReference>
<evidence type="ECO:0000256" key="1">
    <source>
        <dbReference type="SAM" id="Phobius"/>
    </source>
</evidence>
<evidence type="ECO:0000313" key="3">
    <source>
        <dbReference type="Proteomes" id="UP001056291"/>
    </source>
</evidence>
<dbReference type="EMBL" id="CP098747">
    <property type="protein sequence ID" value="USG62096.1"/>
    <property type="molecule type" value="Genomic_DNA"/>
</dbReference>
<protein>
    <submittedName>
        <fullName evidence="2">Uncharacterized protein</fullName>
    </submittedName>
</protein>
<feature type="transmembrane region" description="Helical" evidence="1">
    <location>
        <begin position="6"/>
        <end position="25"/>
    </location>
</feature>
<evidence type="ECO:0000313" key="2">
    <source>
        <dbReference type="EMBL" id="USG62096.1"/>
    </source>
</evidence>
<dbReference type="RefSeq" id="WP_251935668.1">
    <property type="nucleotide sequence ID" value="NZ_CP098747.1"/>
</dbReference>
<reference evidence="2" key="1">
    <citation type="submission" date="2022-06" db="EMBL/GenBank/DDBJ databases">
        <title>Sneathiella actinostolidae sp. nov., isolated from a sea anemonein the Western Pacific Ocean.</title>
        <authorList>
            <person name="Wei M.J."/>
        </authorList>
    </citation>
    <scope>NUCLEOTIDE SEQUENCE</scope>
    <source>
        <strain evidence="2">PHK-P5</strain>
    </source>
</reference>
<keyword evidence="3" id="KW-1185">Reference proteome</keyword>
<accession>A0ABY4WBR4</accession>
<keyword evidence="1" id="KW-0812">Transmembrane</keyword>
<proteinExistence type="predicted"/>
<keyword evidence="1" id="KW-0472">Membrane</keyword>
<organism evidence="2 3">
    <name type="scientific">Sneathiella marina</name>
    <dbReference type="NCBI Taxonomy" id="2950108"/>
    <lineage>
        <taxon>Bacteria</taxon>
        <taxon>Pseudomonadati</taxon>
        <taxon>Pseudomonadota</taxon>
        <taxon>Alphaproteobacteria</taxon>
        <taxon>Sneathiellales</taxon>
        <taxon>Sneathiellaceae</taxon>
        <taxon>Sneathiella</taxon>
    </lineage>
</organism>
<sequence length="110" mass="12239">MADFWLGVIGGAIGVVVGGAGQFTIDHLRHQRKTKAQRELDTRRKALLQTALENPPADTEWRKLTTLSRIIGADYETTTRLLIELGARGSEGEEDVWALLDDKPLRKQAD</sequence>
<name>A0ABY4WBR4_9PROT</name>